<dbReference type="SUPFAM" id="SSF48493">
    <property type="entry name" value="gene 59 helicase assembly protein"/>
    <property type="match status" value="1"/>
</dbReference>
<evidence type="ECO:0000259" key="2">
    <source>
        <dbReference type="Pfam" id="PF08994"/>
    </source>
</evidence>
<evidence type="ECO:0000259" key="1">
    <source>
        <dbReference type="Pfam" id="PF08993"/>
    </source>
</evidence>
<dbReference type="Gene3D" id="1.10.8.60">
    <property type="match status" value="1"/>
</dbReference>
<feature type="domain" description="Bacteriophage T4 Gp59 helicase assembly protein C-terminal" evidence="2">
    <location>
        <begin position="129"/>
        <end position="196"/>
    </location>
</feature>
<dbReference type="Gene3D" id="1.10.220.50">
    <property type="entry name" value="Bacteriophage T4, Gp59, helicase assembly protein, C-terminal domain"/>
    <property type="match status" value="1"/>
</dbReference>
<feature type="domain" description="Bacteriophage T4 Gp59 helicase assembly protein N-terminal" evidence="1">
    <location>
        <begin position="6"/>
        <end position="93"/>
    </location>
</feature>
<proteinExistence type="inferred from homology"/>
<dbReference type="EMBL" id="LR796270">
    <property type="protein sequence ID" value="CAB4133062.1"/>
    <property type="molecule type" value="Genomic_DNA"/>
</dbReference>
<dbReference type="InterPro" id="IPR015086">
    <property type="entry name" value="Phage_T4_Gp59_C"/>
</dbReference>
<reference evidence="3" key="1">
    <citation type="submission" date="2020-04" db="EMBL/GenBank/DDBJ databases">
        <authorList>
            <person name="Chiriac C."/>
            <person name="Salcher M."/>
            <person name="Ghai R."/>
            <person name="Kavagutti S V."/>
        </authorList>
    </citation>
    <scope>NUCLEOTIDE SEQUENCE</scope>
</reference>
<dbReference type="InterPro" id="IPR023197">
    <property type="entry name" value="Phage_T4_Gp59_dom_sf"/>
</dbReference>
<evidence type="ECO:0000313" key="3">
    <source>
        <dbReference type="EMBL" id="CAB4133062.1"/>
    </source>
</evidence>
<gene>
    <name evidence="3" type="ORF">UFOVP250_31</name>
</gene>
<dbReference type="InterPro" id="IPR037082">
    <property type="entry name" value="Phage_T4_Gp59_C_sf"/>
</dbReference>
<name>A0A6J5LHM8_9CAUD</name>
<sequence length="201" mass="24067">MTEASGFAAFALWNALKLHFTSNSYNYFKYNGKTNVSKNSFMNRKDKFTFYRLSRKFDLEELKYYMVANFLKDNGNWVGDMAGPEAEEHYKKWQKINQSLTYTFENDIMFLLDRVENPNEMLEVKNNSFPKLMMFVMEGSVTLETLVILNDILNFFPMWDKKIYDDLVYPNFKLKCEKYAPFLQYDKSKFKDILKQKIMDK</sequence>
<dbReference type="HAMAP" id="MF_04156">
    <property type="entry name" value="HELIC_LOADER_T4"/>
    <property type="match status" value="1"/>
</dbReference>
<dbReference type="InterPro" id="IPR015085">
    <property type="entry name" value="Phage_T4_Gp59_N"/>
</dbReference>
<dbReference type="Pfam" id="PF08994">
    <property type="entry name" value="T4_Gp59_C"/>
    <property type="match status" value="1"/>
</dbReference>
<accession>A0A6J5LHM8</accession>
<protein>
    <submittedName>
        <fullName evidence="3">59 protein</fullName>
    </submittedName>
</protein>
<dbReference type="Pfam" id="PF08993">
    <property type="entry name" value="T4_Gp59_N"/>
    <property type="match status" value="1"/>
</dbReference>
<dbReference type="InterPro" id="IPR008944">
    <property type="entry name" value="Phage_T4_Gp59"/>
</dbReference>
<organism evidence="3">
    <name type="scientific">uncultured Caudovirales phage</name>
    <dbReference type="NCBI Taxonomy" id="2100421"/>
    <lineage>
        <taxon>Viruses</taxon>
        <taxon>Duplodnaviria</taxon>
        <taxon>Heunggongvirae</taxon>
        <taxon>Uroviricota</taxon>
        <taxon>Caudoviricetes</taxon>
        <taxon>Peduoviridae</taxon>
        <taxon>Maltschvirus</taxon>
        <taxon>Maltschvirus maltsch</taxon>
    </lineage>
</organism>